<dbReference type="OrthoDB" id="1730091at2"/>
<accession>A0A431WK23</accession>
<dbReference type="InterPro" id="IPR048147">
    <property type="entry name" value="CBO0543-like"/>
</dbReference>
<dbReference type="Proteomes" id="UP000271374">
    <property type="component" value="Unassembled WGS sequence"/>
</dbReference>
<evidence type="ECO:0000256" key="1">
    <source>
        <dbReference type="SAM" id="Phobius"/>
    </source>
</evidence>
<keyword evidence="1" id="KW-1133">Transmembrane helix</keyword>
<feature type="transmembrane region" description="Helical" evidence="1">
    <location>
        <begin position="32"/>
        <end position="51"/>
    </location>
</feature>
<keyword evidence="1" id="KW-0472">Membrane</keyword>
<comment type="caution">
    <text evidence="2">The sequence shown here is derived from an EMBL/GenBank/DDBJ whole genome shotgun (WGS) entry which is preliminary data.</text>
</comment>
<organism evidence="2 3">
    <name type="scientific">Bacillus yapensis</name>
    <dbReference type="NCBI Taxonomy" id="2492960"/>
    <lineage>
        <taxon>Bacteria</taxon>
        <taxon>Bacillati</taxon>
        <taxon>Bacillota</taxon>
        <taxon>Bacilli</taxon>
        <taxon>Bacillales</taxon>
        <taxon>Bacillaceae</taxon>
        <taxon>Bacillus</taxon>
    </lineage>
</organism>
<reference evidence="2 3" key="1">
    <citation type="submission" date="2018-12" db="EMBL/GenBank/DDBJ databases">
        <title>Bacillus yapensis draft genome sequence.</title>
        <authorList>
            <person name="Yu L."/>
            <person name="Xu X."/>
            <person name="Tang X."/>
        </authorList>
    </citation>
    <scope>NUCLEOTIDE SEQUENCE [LARGE SCALE GENOMIC DNA]</scope>
    <source>
        <strain evidence="2 3">XXST-01</strain>
    </source>
</reference>
<dbReference type="AlphaFoldDB" id="A0A431WK23"/>
<gene>
    <name evidence="2" type="ORF">EKG37_03915</name>
</gene>
<protein>
    <submittedName>
        <fullName evidence="2">Uncharacterized protein</fullName>
    </submittedName>
</protein>
<keyword evidence="3" id="KW-1185">Reference proteome</keyword>
<proteinExistence type="predicted"/>
<evidence type="ECO:0000313" key="2">
    <source>
        <dbReference type="EMBL" id="RTR35789.1"/>
    </source>
</evidence>
<name>A0A431WK23_9BACI</name>
<feature type="transmembrane region" description="Helical" evidence="1">
    <location>
        <begin position="133"/>
        <end position="151"/>
    </location>
</feature>
<feature type="transmembrane region" description="Helical" evidence="1">
    <location>
        <begin position="100"/>
        <end position="121"/>
    </location>
</feature>
<dbReference type="EMBL" id="RXNT01000002">
    <property type="protein sequence ID" value="RTR35789.1"/>
    <property type="molecule type" value="Genomic_DNA"/>
</dbReference>
<sequence>MIIGSETVHTLLLLGYLLAGWKWGDWRNWQKYYSTILFFIVGDLLYNFLLYNYSMWQFHTSFDKAILPNHTLISIAIEFVSFPVKVLIFLGHYPEDKNKLIQALYILSWVFVFSIFELLALNVWEGLSHHNGWNMPWTVLFYIVTFVSLRIHQTRPLWAWLISFVVIISLLLIFDVPIRKLK</sequence>
<feature type="transmembrane region" description="Helical" evidence="1">
    <location>
        <begin position="72"/>
        <end position="94"/>
    </location>
</feature>
<dbReference type="NCBIfam" id="NF041644">
    <property type="entry name" value="CBO0543_fam"/>
    <property type="match status" value="1"/>
</dbReference>
<keyword evidence="1" id="KW-0812">Transmembrane</keyword>
<feature type="transmembrane region" description="Helical" evidence="1">
    <location>
        <begin position="157"/>
        <end position="178"/>
    </location>
</feature>
<evidence type="ECO:0000313" key="3">
    <source>
        <dbReference type="Proteomes" id="UP000271374"/>
    </source>
</evidence>